<dbReference type="InterPro" id="IPR051827">
    <property type="entry name" value="Cas4_exonuclease"/>
</dbReference>
<proteinExistence type="predicted"/>
<dbReference type="PANTHER" id="PTHR36531">
    <property type="entry name" value="CRISPR-ASSOCIATED EXONUCLEASE CAS4"/>
    <property type="match status" value="1"/>
</dbReference>
<protein>
    <recommendedName>
        <fullName evidence="2">DUF83 domain-containing protein</fullName>
    </recommendedName>
</protein>
<dbReference type="Gene3D" id="3.90.320.10">
    <property type="match status" value="1"/>
</dbReference>
<organism evidence="1">
    <name type="scientific">marine sediment metagenome</name>
    <dbReference type="NCBI Taxonomy" id="412755"/>
    <lineage>
        <taxon>unclassified sequences</taxon>
        <taxon>metagenomes</taxon>
        <taxon>ecological metagenomes</taxon>
    </lineage>
</organism>
<dbReference type="AlphaFoldDB" id="A0A0F9G8V1"/>
<comment type="caution">
    <text evidence="1">The sequence shown here is derived from an EMBL/GenBank/DDBJ whole genome shotgun (WGS) entry which is preliminary data.</text>
</comment>
<name>A0A0F9G8V1_9ZZZZ</name>
<sequence length="212" mass="24252">MGDRDYRALVKSAIDSIGKEVELQIDANDIKTIHLDEVVRCLRRSYYDRVEPKEIERTSFADLVGGLLRSKGYGSKTGEFEIDDLKLKGQTDMIVDDVVFVFRSANTLPENPIARDLLYINACMWIFDKTEGLLVYLTGDGKETSFSLSRSKKMFEEVVRRARVLHDLLKEKKVPILEPSDECSTCQYYENCYIKEKISKSISLKGLVGFNK</sequence>
<dbReference type="PANTHER" id="PTHR36531:SF2">
    <property type="entry name" value="CRISPR-ASSOCIATED EXONUCLEASE CAS4"/>
    <property type="match status" value="1"/>
</dbReference>
<accession>A0A0F9G8V1</accession>
<dbReference type="EMBL" id="LAZR01027364">
    <property type="protein sequence ID" value="KKL65955.1"/>
    <property type="molecule type" value="Genomic_DNA"/>
</dbReference>
<evidence type="ECO:0008006" key="2">
    <source>
        <dbReference type="Google" id="ProtNLM"/>
    </source>
</evidence>
<gene>
    <name evidence="1" type="ORF">LCGC14_2149810</name>
</gene>
<dbReference type="InterPro" id="IPR011604">
    <property type="entry name" value="PDDEXK-like_dom_sf"/>
</dbReference>
<evidence type="ECO:0000313" key="1">
    <source>
        <dbReference type="EMBL" id="KKL65955.1"/>
    </source>
</evidence>
<reference evidence="1" key="1">
    <citation type="journal article" date="2015" name="Nature">
        <title>Complex archaea that bridge the gap between prokaryotes and eukaryotes.</title>
        <authorList>
            <person name="Spang A."/>
            <person name="Saw J.H."/>
            <person name="Jorgensen S.L."/>
            <person name="Zaremba-Niedzwiedzka K."/>
            <person name="Martijn J."/>
            <person name="Lind A.E."/>
            <person name="van Eijk R."/>
            <person name="Schleper C."/>
            <person name="Guy L."/>
            <person name="Ettema T.J."/>
        </authorList>
    </citation>
    <scope>NUCLEOTIDE SEQUENCE</scope>
</reference>